<accession>A0A848AUV9</accession>
<proteinExistence type="predicted"/>
<dbReference type="PANTHER" id="PTHR36924">
    <property type="entry name" value="ANTITOXIN HIGA-1"/>
    <property type="match status" value="1"/>
</dbReference>
<dbReference type="EMBL" id="JABAEW010000014">
    <property type="protein sequence ID" value="NMD86721.1"/>
    <property type="molecule type" value="Genomic_DNA"/>
</dbReference>
<feature type="domain" description="HTH cro/C1-type" evidence="2">
    <location>
        <begin position="15"/>
        <end position="70"/>
    </location>
</feature>
<dbReference type="RefSeq" id="WP_168962352.1">
    <property type="nucleotide sequence ID" value="NZ_JABAEW010000014.1"/>
</dbReference>
<dbReference type="InterPro" id="IPR001387">
    <property type="entry name" value="Cro/C1-type_HTH"/>
</dbReference>
<keyword evidence="1" id="KW-0238">DNA-binding</keyword>
<comment type="caution">
    <text evidence="3">The sequence shown here is derived from an EMBL/GenBank/DDBJ whole genome shotgun (WGS) entry which is preliminary data.</text>
</comment>
<name>A0A848AUV9_9BACT</name>
<dbReference type="SMART" id="SM00530">
    <property type="entry name" value="HTH_XRE"/>
    <property type="match status" value="1"/>
</dbReference>
<dbReference type="PANTHER" id="PTHR36924:SF1">
    <property type="entry name" value="ANTITOXIN HIGA-1"/>
    <property type="match status" value="1"/>
</dbReference>
<organism evidence="3 4">
    <name type="scientific">Victivallis vadensis</name>
    <dbReference type="NCBI Taxonomy" id="172901"/>
    <lineage>
        <taxon>Bacteria</taxon>
        <taxon>Pseudomonadati</taxon>
        <taxon>Lentisphaerota</taxon>
        <taxon>Lentisphaeria</taxon>
        <taxon>Victivallales</taxon>
        <taxon>Victivallaceae</taxon>
        <taxon>Victivallis</taxon>
    </lineage>
</organism>
<dbReference type="InterPro" id="IPR013430">
    <property type="entry name" value="Toxin_antidote_HigA"/>
</dbReference>
<dbReference type="NCBIfam" id="TIGR02607">
    <property type="entry name" value="antidote_HigA"/>
    <property type="match status" value="1"/>
</dbReference>
<sequence length="101" mass="11377">MLKRTRKPTHPGEILKELYLDALNIGISEFADRIGISRKTVSAIVNGHRGITPEMAVRFAMALPNTDADMWLNLQKACDLFEARQRLAQIKIQPVPQPARI</sequence>
<evidence type="ECO:0000259" key="2">
    <source>
        <dbReference type="PROSITE" id="PS50943"/>
    </source>
</evidence>
<dbReference type="GO" id="GO:0003677">
    <property type="term" value="F:DNA binding"/>
    <property type="evidence" value="ECO:0007669"/>
    <property type="project" value="UniProtKB-KW"/>
</dbReference>
<dbReference type="PROSITE" id="PS50943">
    <property type="entry name" value="HTH_CROC1"/>
    <property type="match status" value="1"/>
</dbReference>
<dbReference type="Proteomes" id="UP000576225">
    <property type="component" value="Unassembled WGS sequence"/>
</dbReference>
<dbReference type="InterPro" id="IPR010982">
    <property type="entry name" value="Lambda_DNA-bd_dom_sf"/>
</dbReference>
<dbReference type="CDD" id="cd00093">
    <property type="entry name" value="HTH_XRE"/>
    <property type="match status" value="1"/>
</dbReference>
<dbReference type="AlphaFoldDB" id="A0A848AUV9"/>
<evidence type="ECO:0000313" key="3">
    <source>
        <dbReference type="EMBL" id="NMD86721.1"/>
    </source>
</evidence>
<reference evidence="3 4" key="1">
    <citation type="submission" date="2020-04" db="EMBL/GenBank/DDBJ databases">
        <authorList>
            <person name="Hitch T.C.A."/>
            <person name="Wylensek D."/>
            <person name="Clavel T."/>
        </authorList>
    </citation>
    <scope>NUCLEOTIDE SEQUENCE [LARGE SCALE GENOMIC DNA]</scope>
    <source>
        <strain evidence="3 4">COR2-253-APC-1A</strain>
    </source>
</reference>
<evidence type="ECO:0000256" key="1">
    <source>
        <dbReference type="ARBA" id="ARBA00023125"/>
    </source>
</evidence>
<evidence type="ECO:0000313" key="4">
    <source>
        <dbReference type="Proteomes" id="UP000576225"/>
    </source>
</evidence>
<protein>
    <submittedName>
        <fullName evidence="3">HigA family addiction module antidote protein</fullName>
    </submittedName>
</protein>
<gene>
    <name evidence="3" type="ORF">HF882_09010</name>
</gene>
<dbReference type="SUPFAM" id="SSF47413">
    <property type="entry name" value="lambda repressor-like DNA-binding domains"/>
    <property type="match status" value="1"/>
</dbReference>
<dbReference type="Gene3D" id="1.10.260.40">
    <property type="entry name" value="lambda repressor-like DNA-binding domains"/>
    <property type="match status" value="1"/>
</dbReference>
<dbReference type="Pfam" id="PF01381">
    <property type="entry name" value="HTH_3"/>
    <property type="match status" value="1"/>
</dbReference>